<dbReference type="SUPFAM" id="SSF103473">
    <property type="entry name" value="MFS general substrate transporter"/>
    <property type="match status" value="1"/>
</dbReference>
<dbReference type="InterPro" id="IPR043502">
    <property type="entry name" value="DNA/RNA_pol_sf"/>
</dbReference>
<feature type="compositionally biased region" description="Polar residues" evidence="5">
    <location>
        <begin position="875"/>
        <end position="884"/>
    </location>
</feature>
<feature type="transmembrane region" description="Helical" evidence="6">
    <location>
        <begin position="1232"/>
        <end position="1253"/>
    </location>
</feature>
<feature type="domain" description="Reverse transcriptase Ty1/copia-type" evidence="7">
    <location>
        <begin position="186"/>
        <end position="415"/>
    </location>
</feature>
<feature type="compositionally biased region" description="Basic and acidic residues" evidence="5">
    <location>
        <begin position="840"/>
        <end position="865"/>
    </location>
</feature>
<dbReference type="eggNOG" id="KOG3098">
    <property type="taxonomic scope" value="Eukaryota"/>
</dbReference>
<gene>
    <name evidence="8" type="ORF">THAOC_10270</name>
</gene>
<dbReference type="Pfam" id="PF05978">
    <property type="entry name" value="UNC-93"/>
    <property type="match status" value="1"/>
</dbReference>
<dbReference type="PANTHER" id="PTHR11439">
    <property type="entry name" value="GAG-POL-RELATED RETROTRANSPOSON"/>
    <property type="match status" value="1"/>
</dbReference>
<dbReference type="InterPro" id="IPR013103">
    <property type="entry name" value="RVT_2"/>
</dbReference>
<feature type="region of interest" description="Disordered" evidence="5">
    <location>
        <begin position="803"/>
        <end position="884"/>
    </location>
</feature>
<evidence type="ECO:0000256" key="1">
    <source>
        <dbReference type="ARBA" id="ARBA00004141"/>
    </source>
</evidence>
<organism evidence="8 9">
    <name type="scientific">Thalassiosira oceanica</name>
    <name type="common">Marine diatom</name>
    <dbReference type="NCBI Taxonomy" id="159749"/>
    <lineage>
        <taxon>Eukaryota</taxon>
        <taxon>Sar</taxon>
        <taxon>Stramenopiles</taxon>
        <taxon>Ochrophyta</taxon>
        <taxon>Bacillariophyta</taxon>
        <taxon>Coscinodiscophyceae</taxon>
        <taxon>Thalassiosirophycidae</taxon>
        <taxon>Thalassiosirales</taxon>
        <taxon>Thalassiosiraceae</taxon>
        <taxon>Thalassiosira</taxon>
    </lineage>
</organism>
<dbReference type="eggNOG" id="KOG0017">
    <property type="taxonomic scope" value="Eukaryota"/>
</dbReference>
<evidence type="ECO:0000256" key="2">
    <source>
        <dbReference type="ARBA" id="ARBA00022692"/>
    </source>
</evidence>
<feature type="compositionally biased region" description="Low complexity" evidence="5">
    <location>
        <begin position="803"/>
        <end position="826"/>
    </location>
</feature>
<keyword evidence="3 6" id="KW-1133">Transmembrane helix</keyword>
<feature type="transmembrane region" description="Helical" evidence="6">
    <location>
        <begin position="1195"/>
        <end position="1220"/>
    </location>
</feature>
<name>K0TDD2_THAOC</name>
<keyword evidence="9" id="KW-1185">Reference proteome</keyword>
<feature type="transmembrane region" description="Helical" evidence="6">
    <location>
        <begin position="918"/>
        <end position="942"/>
    </location>
</feature>
<evidence type="ECO:0000256" key="5">
    <source>
        <dbReference type="SAM" id="MobiDB-lite"/>
    </source>
</evidence>
<evidence type="ECO:0000256" key="6">
    <source>
        <dbReference type="SAM" id="Phobius"/>
    </source>
</evidence>
<feature type="compositionally biased region" description="Polar residues" evidence="5">
    <location>
        <begin position="1"/>
        <end position="15"/>
    </location>
</feature>
<evidence type="ECO:0000313" key="9">
    <source>
        <dbReference type="Proteomes" id="UP000266841"/>
    </source>
</evidence>
<feature type="transmembrane region" description="Helical" evidence="6">
    <location>
        <begin position="948"/>
        <end position="968"/>
    </location>
</feature>
<dbReference type="SUPFAM" id="SSF56672">
    <property type="entry name" value="DNA/RNA polymerases"/>
    <property type="match status" value="1"/>
</dbReference>
<feature type="transmembrane region" description="Helical" evidence="6">
    <location>
        <begin position="1259"/>
        <end position="1283"/>
    </location>
</feature>
<keyword evidence="2 6" id="KW-0812">Transmembrane</keyword>
<dbReference type="EMBL" id="AGNL01011198">
    <property type="protein sequence ID" value="EJK68537.1"/>
    <property type="molecule type" value="Genomic_DNA"/>
</dbReference>
<protein>
    <recommendedName>
        <fullName evidence="7">Reverse transcriptase Ty1/copia-type domain-containing protein</fullName>
    </recommendedName>
</protein>
<proteinExistence type="predicted"/>
<comment type="caution">
    <text evidence="8">The sequence shown here is derived from an EMBL/GenBank/DDBJ whole genome shotgun (WGS) entry which is preliminary data.</text>
</comment>
<dbReference type="PANTHER" id="PTHR11439:SF467">
    <property type="entry name" value="INTEGRASE CATALYTIC DOMAIN-CONTAINING PROTEIN"/>
    <property type="match status" value="1"/>
</dbReference>
<keyword evidence="4 6" id="KW-0472">Membrane</keyword>
<feature type="transmembrane region" description="Helical" evidence="6">
    <location>
        <begin position="1122"/>
        <end position="1140"/>
    </location>
</feature>
<feature type="region of interest" description="Disordered" evidence="5">
    <location>
        <begin position="1"/>
        <end position="42"/>
    </location>
</feature>
<sequence>EGSPARQNPIGNIYSQRELKLRNQPASEGQQAPKEPSSMTLPERINLQTIGLRRSNRLRDLQERATKKIRKAHVTFGTAVKRTITLWALVCTVTQARLPVMPSHRVSPNASFYERCLNRLDEANELIDGSLNEMNCFAFATKSGSNETYTFRQVLKQPDIEDFQTAMEKEIKDHEDRGHWTMVRRADLPKAAKTIKAIWSFKRKRFPDGRLNKHKARLCAHGGMQTWGENYWETYSPVVNMMTVKLLLVIARIHGLHSKSIDFVLAFPQADLEEDIWMELPAGTQPEGTPGGERDYVVKLNKSLYGLKQASFNWYEKLKTALIDRRFTPSAIDPCLYLRKGMAVLTYVDDCIIVGTSKSEIDDFVHSLANGSENFKLTDEGSIDKFLGIEITDRPDGSFEMAQPFLISRIVDELGIGLLGDEIKSRDRTPAASVILDKDLDGKPRKHERDWKYRTVVGMMQYLQANTRPDTSMATHQTARFSIDPKLSHEKAVIRIGKYLRGTATRGIIFRPDKSMGLECYVDADFAGGWNQLNPTEADTLFSRTGFVIKYANCPIYWKSKLQTELALSTAEAEYIALSMALREVIPLMRMMEELKDSFPQLYVDKPGFFCKVWEDNQACLAMATTSKFSPRTKHIALKYHHFRSFVERKRIRINYVDTLRQQADIFTKPVKDELFPQLRYMLMGCCTATRECVNTGQVPRGTGPFSPGFFVCTTDRQSVGSIGPLRALWPSAIFGSLRSRSPSRIADPAVVSFLIQIQSGACGYKAHSSVSIVPALALRFSNSAFVRVSSSTLAARPALRPALAAPSSADRRAASSLSLTSPLRRPSGRGGGRAGSQRLSDRETRDKRRREDDTLIKAAGDRGAETLPCDEEQPNQSIQDRGTPTQGVLVAGAVAFTGPGLFNAMQGLGNAGGSDPSVAAAMNATLYATFAFFGCLSGLLFNTLGARTLMSFGSLTYAFYSISVYLWGQVDSRFAGMAIASAAVLGIGAACLWESQGTMTLSYALEKEKGGFFGMFWFIFNLGGVIGGLITLGINLHQDEGATSIHPSTYFTFCGLMVFGAIVALFLVINPSRVIKSDGSSVVFEKSHGVAETKEEIVTIVWRDQWPTIRRSNSRSGLNSALFWFVSGVGSYVLGRFFLDKESLGGRRKRAIRGLILSSTINLGQWAYATAYQFSTGYDKDNQPEERINFSDGATYAVPMILFMYCGLADSLVQTYAYWILGALSNDTKTLSGYVGYYKGVQSFGAAMAWLIEYNGVLYRWQLLICFALAAAFIPPTLLVALGVKDTEEGAEEPKQLSVSDANDEVLYKLIN</sequence>
<evidence type="ECO:0000256" key="3">
    <source>
        <dbReference type="ARBA" id="ARBA00022989"/>
    </source>
</evidence>
<feature type="transmembrane region" description="Helical" evidence="6">
    <location>
        <begin position="975"/>
        <end position="996"/>
    </location>
</feature>
<dbReference type="OrthoDB" id="165748at2759"/>
<feature type="transmembrane region" description="Helical" evidence="6">
    <location>
        <begin position="1016"/>
        <end position="1037"/>
    </location>
</feature>
<accession>K0TDD2</accession>
<dbReference type="GO" id="GO:0016020">
    <property type="term" value="C:membrane"/>
    <property type="evidence" value="ECO:0007669"/>
    <property type="project" value="UniProtKB-SubCell"/>
</dbReference>
<dbReference type="Gene3D" id="1.20.1250.20">
    <property type="entry name" value="MFS general substrate transporter like domains"/>
    <property type="match status" value="1"/>
</dbReference>
<feature type="non-terminal residue" evidence="8">
    <location>
        <position position="1"/>
    </location>
</feature>
<dbReference type="Pfam" id="PF07727">
    <property type="entry name" value="RVT_2"/>
    <property type="match status" value="1"/>
</dbReference>
<comment type="subcellular location">
    <subcellularLocation>
        <location evidence="1">Membrane</location>
        <topology evidence="1">Multi-pass membrane protein</topology>
    </subcellularLocation>
</comment>
<evidence type="ECO:0000259" key="7">
    <source>
        <dbReference type="Pfam" id="PF07727"/>
    </source>
</evidence>
<dbReference type="Proteomes" id="UP000266841">
    <property type="component" value="Unassembled WGS sequence"/>
</dbReference>
<evidence type="ECO:0000256" key="4">
    <source>
        <dbReference type="ARBA" id="ARBA00023136"/>
    </source>
</evidence>
<reference evidence="8 9" key="1">
    <citation type="journal article" date="2012" name="Genome Biol.">
        <title>Genome and low-iron response of an oceanic diatom adapted to chronic iron limitation.</title>
        <authorList>
            <person name="Lommer M."/>
            <person name="Specht M."/>
            <person name="Roy A.S."/>
            <person name="Kraemer L."/>
            <person name="Andreson R."/>
            <person name="Gutowska M.A."/>
            <person name="Wolf J."/>
            <person name="Bergner S.V."/>
            <person name="Schilhabel M.B."/>
            <person name="Klostermeier U.C."/>
            <person name="Beiko R.G."/>
            <person name="Rosenstiel P."/>
            <person name="Hippler M."/>
            <person name="Laroche J."/>
        </authorList>
    </citation>
    <scope>NUCLEOTIDE SEQUENCE [LARGE SCALE GENOMIC DNA]</scope>
    <source>
        <strain evidence="8 9">CCMP1005</strain>
    </source>
</reference>
<dbReference type="InterPro" id="IPR010291">
    <property type="entry name" value="Ion_channel_UNC-93"/>
</dbReference>
<feature type="transmembrane region" description="Helical" evidence="6">
    <location>
        <begin position="1049"/>
        <end position="1070"/>
    </location>
</feature>
<dbReference type="InterPro" id="IPR036259">
    <property type="entry name" value="MFS_trans_sf"/>
</dbReference>
<dbReference type="CDD" id="cd09272">
    <property type="entry name" value="RNase_HI_RT_Ty1"/>
    <property type="match status" value="1"/>
</dbReference>
<evidence type="ECO:0000313" key="8">
    <source>
        <dbReference type="EMBL" id="EJK68537.1"/>
    </source>
</evidence>